<organism evidence="3 4">
    <name type="scientific">Zizania palustris</name>
    <name type="common">Northern wild rice</name>
    <dbReference type="NCBI Taxonomy" id="103762"/>
    <lineage>
        <taxon>Eukaryota</taxon>
        <taxon>Viridiplantae</taxon>
        <taxon>Streptophyta</taxon>
        <taxon>Embryophyta</taxon>
        <taxon>Tracheophyta</taxon>
        <taxon>Spermatophyta</taxon>
        <taxon>Magnoliopsida</taxon>
        <taxon>Liliopsida</taxon>
        <taxon>Poales</taxon>
        <taxon>Poaceae</taxon>
        <taxon>BOP clade</taxon>
        <taxon>Oryzoideae</taxon>
        <taxon>Oryzeae</taxon>
        <taxon>Zizaniinae</taxon>
        <taxon>Zizania</taxon>
    </lineage>
</organism>
<feature type="compositionally biased region" description="Polar residues" evidence="2">
    <location>
        <begin position="460"/>
        <end position="482"/>
    </location>
</feature>
<keyword evidence="4" id="KW-1185">Reference proteome</keyword>
<feature type="compositionally biased region" description="Polar residues" evidence="2">
    <location>
        <begin position="555"/>
        <end position="571"/>
    </location>
</feature>
<reference evidence="3" key="1">
    <citation type="journal article" date="2021" name="bioRxiv">
        <title>Whole Genome Assembly and Annotation of Northern Wild Rice, Zizania palustris L., Supports a Whole Genome Duplication in the Zizania Genus.</title>
        <authorList>
            <person name="Haas M."/>
            <person name="Kono T."/>
            <person name="Macchietto M."/>
            <person name="Millas R."/>
            <person name="McGilp L."/>
            <person name="Shao M."/>
            <person name="Duquette J."/>
            <person name="Hirsch C.N."/>
            <person name="Kimball J."/>
        </authorList>
    </citation>
    <scope>NUCLEOTIDE SEQUENCE</scope>
    <source>
        <tissue evidence="3">Fresh leaf tissue</tissue>
    </source>
</reference>
<dbReference type="InterPro" id="IPR043424">
    <property type="entry name" value="BLT-like"/>
</dbReference>
<protein>
    <submittedName>
        <fullName evidence="3">Uncharacterized protein</fullName>
    </submittedName>
</protein>
<evidence type="ECO:0000256" key="2">
    <source>
        <dbReference type="SAM" id="MobiDB-lite"/>
    </source>
</evidence>
<dbReference type="PANTHER" id="PTHR31071">
    <property type="entry name" value="GB|AAF24581.1"/>
    <property type="match status" value="1"/>
</dbReference>
<evidence type="ECO:0000256" key="1">
    <source>
        <dbReference type="SAM" id="Coils"/>
    </source>
</evidence>
<feature type="region of interest" description="Disordered" evidence="2">
    <location>
        <begin position="446"/>
        <end position="482"/>
    </location>
</feature>
<keyword evidence="1" id="KW-0175">Coiled coil</keyword>
<accession>A0A8J5WAF3</accession>
<evidence type="ECO:0000313" key="3">
    <source>
        <dbReference type="EMBL" id="KAG8086925.1"/>
    </source>
</evidence>
<dbReference type="Proteomes" id="UP000729402">
    <property type="component" value="Unassembled WGS sequence"/>
</dbReference>
<reference evidence="3" key="2">
    <citation type="submission" date="2021-02" db="EMBL/GenBank/DDBJ databases">
        <authorList>
            <person name="Kimball J.A."/>
            <person name="Haas M.W."/>
            <person name="Macchietto M."/>
            <person name="Kono T."/>
            <person name="Duquette J."/>
            <person name="Shao M."/>
        </authorList>
    </citation>
    <scope>NUCLEOTIDE SEQUENCE</scope>
    <source>
        <tissue evidence="3">Fresh leaf tissue</tissue>
    </source>
</reference>
<evidence type="ECO:0000313" key="4">
    <source>
        <dbReference type="Proteomes" id="UP000729402"/>
    </source>
</evidence>
<feature type="compositionally biased region" description="Polar residues" evidence="2">
    <location>
        <begin position="579"/>
        <end position="590"/>
    </location>
</feature>
<feature type="region of interest" description="Disordered" evidence="2">
    <location>
        <begin position="18"/>
        <end position="59"/>
    </location>
</feature>
<sequence>MPRSSSRPTVARLRRKALKAPAVAGPAAPSSPAAAAAGSGTPQLRWGGAARGERDNAVGVGSAPSVRRLAAAVWRLRPEEDAPAVAGRDAAAHVGLEHIPRHLQVQLLRKEYSNRHGLKNEISSPISVLERHSGELEKVQLHLSSDVLPIISLENTTKLEPESMKGVESGGAYVITSQLNFIDKHQGKGYVSTLQVELQQAQQRLGRKREHKKFQAIVEDMKADLEHEKKNRRQLEKINLKLVDELKEVKMAANNLLQEYDNERKTRELTEEVCNKLVREIEEQKAEIESLKQDSLKLRTEVDEDRKLLQMAEVWREERVQMKLVDAKLTLEAKYEELSKLQHVVEAFIASFIETKEDNTTVQAAKDIIQSIGSVKEQEIEFRYEPPAASDDILSIIEELRPSEELEKRETEPCCNHSSPVHESEIEEVCPMADIFLENPTKLYSNRSPCNESDMDDSSSWETMSNEDMQGSNFSRNGSEPSVNKICDKISWTSGDDNSEAGHAGNMSEELSNAYLTDRKQSKKKESAISKIWKSSPLKNCEIFKKDIVETMNGRSSNERMSNGMRSSTEGATKDVGFSSPSIGQWSSPDSMNSQLNRGFRGCMELVQKQSLKAKLLEARMESQKIQLRHVLNQKT</sequence>
<dbReference type="EMBL" id="JAAALK010000082">
    <property type="protein sequence ID" value="KAG8086925.1"/>
    <property type="molecule type" value="Genomic_DNA"/>
</dbReference>
<feature type="compositionally biased region" description="Low complexity" evidence="2">
    <location>
        <begin position="19"/>
        <end position="40"/>
    </location>
</feature>
<dbReference type="AlphaFoldDB" id="A0A8J5WAF3"/>
<dbReference type="PANTHER" id="PTHR31071:SF12">
    <property type="entry name" value="OS08G0190700 PROTEIN"/>
    <property type="match status" value="1"/>
</dbReference>
<dbReference type="OrthoDB" id="1927957at2759"/>
<feature type="coiled-coil region" evidence="1">
    <location>
        <begin position="191"/>
        <end position="301"/>
    </location>
</feature>
<proteinExistence type="predicted"/>
<gene>
    <name evidence="3" type="ORF">GUJ93_ZPchr0010g10785</name>
</gene>
<name>A0A8J5WAF3_ZIZPA</name>
<feature type="region of interest" description="Disordered" evidence="2">
    <location>
        <begin position="555"/>
        <end position="590"/>
    </location>
</feature>
<comment type="caution">
    <text evidence="3">The sequence shown here is derived from an EMBL/GenBank/DDBJ whole genome shotgun (WGS) entry which is preliminary data.</text>
</comment>